<name>A0A7J6SIS2_PEROL</name>
<gene>
    <name evidence="1" type="ORF">FOZ62_018953</name>
</gene>
<accession>A0A7J6SIS2</accession>
<reference evidence="1 2" key="1">
    <citation type="submission" date="2020-04" db="EMBL/GenBank/DDBJ databases">
        <title>Perkinsus olseni comparative genomics.</title>
        <authorList>
            <person name="Bogema D.R."/>
        </authorList>
    </citation>
    <scope>NUCLEOTIDE SEQUENCE [LARGE SCALE GENOMIC DNA]</scope>
    <source>
        <strain evidence="1">ATCC PRA-205</strain>
    </source>
</reference>
<protein>
    <submittedName>
        <fullName evidence="1">Uncharacterized protein</fullName>
    </submittedName>
</protein>
<dbReference type="Proteomes" id="UP000574390">
    <property type="component" value="Unassembled WGS sequence"/>
</dbReference>
<organism evidence="1 2">
    <name type="scientific">Perkinsus olseni</name>
    <name type="common">Perkinsus atlanticus</name>
    <dbReference type="NCBI Taxonomy" id="32597"/>
    <lineage>
        <taxon>Eukaryota</taxon>
        <taxon>Sar</taxon>
        <taxon>Alveolata</taxon>
        <taxon>Perkinsozoa</taxon>
        <taxon>Perkinsea</taxon>
        <taxon>Perkinsida</taxon>
        <taxon>Perkinsidae</taxon>
        <taxon>Perkinsus</taxon>
    </lineage>
</organism>
<evidence type="ECO:0000313" key="1">
    <source>
        <dbReference type="EMBL" id="KAF4732657.1"/>
    </source>
</evidence>
<dbReference type="EMBL" id="JABANM010014423">
    <property type="protein sequence ID" value="KAF4732657.1"/>
    <property type="molecule type" value="Genomic_DNA"/>
</dbReference>
<feature type="non-terminal residue" evidence="1">
    <location>
        <position position="161"/>
    </location>
</feature>
<evidence type="ECO:0000313" key="2">
    <source>
        <dbReference type="Proteomes" id="UP000574390"/>
    </source>
</evidence>
<feature type="non-terminal residue" evidence="1">
    <location>
        <position position="1"/>
    </location>
</feature>
<comment type="caution">
    <text evidence="1">The sequence shown here is derived from an EMBL/GenBank/DDBJ whole genome shotgun (WGS) entry which is preliminary data.</text>
</comment>
<proteinExistence type="predicted"/>
<sequence>GPEEMVDQRALQRRLIILEAKLDAAEEDRIRIDGIQARIVHLEAAHNEVVESVGLRGTLTRGEPFSSGEENDDGVSEGTWPILKQVQAREEDDERYGRQAAASCMQSLDDITAAMDGFSAELDDLRLKTDAMQGILTSPLRFDEALSFEFGHSQGTDTRAT</sequence>
<dbReference type="AlphaFoldDB" id="A0A7J6SIS2"/>